<dbReference type="SMART" id="SM00471">
    <property type="entry name" value="HDc"/>
    <property type="match status" value="1"/>
</dbReference>
<evidence type="ECO:0000259" key="2">
    <source>
        <dbReference type="PROSITE" id="PS51832"/>
    </source>
</evidence>
<keyword evidence="4" id="KW-1185">Reference proteome</keyword>
<reference evidence="3 4" key="1">
    <citation type="submission" date="2015-01" db="EMBL/GenBank/DDBJ databases">
        <title>Genome sequence of the anaerobic bacterium Geobacter soli GSS01, a dissimilatory Fe(III) reducer from soil.</title>
        <authorList>
            <person name="Yang G."/>
            <person name="Zhou S."/>
        </authorList>
    </citation>
    <scope>NUCLEOTIDE SEQUENCE [LARGE SCALE GENOMIC DNA]</scope>
    <source>
        <strain evidence="3 4">GSS01</strain>
    </source>
</reference>
<comment type="caution">
    <text evidence="3">The sequence shown here is derived from an EMBL/GenBank/DDBJ whole genome shotgun (WGS) entry which is preliminary data.</text>
</comment>
<dbReference type="InterPro" id="IPR037522">
    <property type="entry name" value="HD_GYP_dom"/>
</dbReference>
<dbReference type="InterPro" id="IPR003607">
    <property type="entry name" value="HD/PDEase_dom"/>
</dbReference>
<evidence type="ECO:0000313" key="3">
    <source>
        <dbReference type="EMBL" id="KIE43969.1"/>
    </source>
</evidence>
<dbReference type="PANTHER" id="PTHR43155">
    <property type="entry name" value="CYCLIC DI-GMP PHOSPHODIESTERASE PA4108-RELATED"/>
    <property type="match status" value="1"/>
</dbReference>
<dbReference type="PANTHER" id="PTHR43155:SF2">
    <property type="entry name" value="CYCLIC DI-GMP PHOSPHODIESTERASE PA4108"/>
    <property type="match status" value="1"/>
</dbReference>
<dbReference type="SUPFAM" id="SSF109604">
    <property type="entry name" value="HD-domain/PDEase-like"/>
    <property type="match status" value="1"/>
</dbReference>
<dbReference type="RefSeq" id="WP_039647840.1">
    <property type="nucleotide sequence ID" value="NZ_JXBL01000001.1"/>
</dbReference>
<organism evidence="3 4">
    <name type="scientific">Geobacter soli</name>
    <dbReference type="NCBI Taxonomy" id="1510391"/>
    <lineage>
        <taxon>Bacteria</taxon>
        <taxon>Pseudomonadati</taxon>
        <taxon>Thermodesulfobacteriota</taxon>
        <taxon>Desulfuromonadia</taxon>
        <taxon>Geobacterales</taxon>
        <taxon>Geobacteraceae</taxon>
        <taxon>Geobacter</taxon>
    </lineage>
</organism>
<dbReference type="Proteomes" id="UP000031433">
    <property type="component" value="Unassembled WGS sequence"/>
</dbReference>
<feature type="domain" description="HD-GYP" evidence="2">
    <location>
        <begin position="192"/>
        <end position="388"/>
    </location>
</feature>
<evidence type="ECO:0000259" key="1">
    <source>
        <dbReference type="PROSITE" id="PS51831"/>
    </source>
</evidence>
<dbReference type="Gene3D" id="1.10.3210.10">
    <property type="entry name" value="Hypothetical protein af1432"/>
    <property type="match status" value="1"/>
</dbReference>
<feature type="domain" description="HD" evidence="1">
    <location>
        <begin position="214"/>
        <end position="337"/>
    </location>
</feature>
<dbReference type="AlphaFoldDB" id="A0A0C1TT63"/>
<evidence type="ECO:0000313" key="4">
    <source>
        <dbReference type="Proteomes" id="UP000031433"/>
    </source>
</evidence>
<protein>
    <submittedName>
        <fullName evidence="3">Diguanylate phosphodiesterase</fullName>
    </submittedName>
</protein>
<dbReference type="PROSITE" id="PS51832">
    <property type="entry name" value="HD_GYP"/>
    <property type="match status" value="1"/>
</dbReference>
<sequence>MIRIAQPQAQRFVLLLAGAVRAVLLYPGSHPAVVQQFTHLGDHVAELLRAYPEVRIGVIDGVFFCENHLFFTPTAAEEELASLFTNRHVEAVAFRAGVTPLEIERFVELLTRREFLGERLAAEVQRAGIAAISVELGGSGATEVPSPGDEEHDPGATYREALHVVTGLFSEVEKGRLPSSDKLRGIVDRMATMIMQDRATLLGLAMIKDYDNYTFHHSVNVGILSMSLGAAAGLQRDELGELGMAGFLHDVGKTRVEKAILNKPGRLSSDEYERMKRHSEEGARIVDEMPGVGERIARAVLGHHIRFDRAGYPESARALAFDRFCDIIAVADCYDAITTLRVYKSPLNPKDALLKLRSLAGSHLDSGLVQAFTEMMGRFPVGTLVRLDTNEVAVVFRPDPSAGERPAVKVVADPSGRLLEPAPVRDLARETGTRIVAVVDPLMTVIDVNRYLG</sequence>
<name>A0A0C1TT63_9BACT</name>
<dbReference type="PROSITE" id="PS51831">
    <property type="entry name" value="HD"/>
    <property type="match status" value="1"/>
</dbReference>
<proteinExistence type="predicted"/>
<dbReference type="EMBL" id="JXBL01000001">
    <property type="protein sequence ID" value="KIE43969.1"/>
    <property type="molecule type" value="Genomic_DNA"/>
</dbReference>
<accession>A0A0C1TT63</accession>
<dbReference type="InterPro" id="IPR006674">
    <property type="entry name" value="HD_domain"/>
</dbReference>
<dbReference type="Pfam" id="PF13487">
    <property type="entry name" value="HD_5"/>
    <property type="match status" value="1"/>
</dbReference>
<gene>
    <name evidence="3" type="ORF">SE37_15750</name>
</gene>
<dbReference type="CDD" id="cd00077">
    <property type="entry name" value="HDc"/>
    <property type="match status" value="1"/>
</dbReference>